<dbReference type="SUPFAM" id="SSF54427">
    <property type="entry name" value="NTF2-like"/>
    <property type="match status" value="1"/>
</dbReference>
<organism evidence="3 4">
    <name type="scientific">Chryseosolibacter indicus</name>
    <dbReference type="NCBI Taxonomy" id="2782351"/>
    <lineage>
        <taxon>Bacteria</taxon>
        <taxon>Pseudomonadati</taxon>
        <taxon>Bacteroidota</taxon>
        <taxon>Cytophagia</taxon>
        <taxon>Cytophagales</taxon>
        <taxon>Chryseotaleaceae</taxon>
        <taxon>Chryseosolibacter</taxon>
    </lineage>
</organism>
<dbReference type="Proteomes" id="UP000772618">
    <property type="component" value="Unassembled WGS sequence"/>
</dbReference>
<dbReference type="InterPro" id="IPR032710">
    <property type="entry name" value="NTF2-like_dom_sf"/>
</dbReference>
<comment type="caution">
    <text evidence="3">The sequence shown here is derived from an EMBL/GenBank/DDBJ whole genome shotgun (WGS) entry which is preliminary data.</text>
</comment>
<proteinExistence type="predicted"/>
<keyword evidence="1" id="KW-0732">Signal</keyword>
<feature type="signal peptide" evidence="1">
    <location>
        <begin position="1"/>
        <end position="19"/>
    </location>
</feature>
<sequence>MTKIIPCLAFVLIAFVSHAQNRNKNLEATQHIFEAFNAHKWEQMLSYYSKDAVFHDASLGKPIQDPETILKRHQHLEEYFNDIRVDLKSIYPSGENVIIEFVSTGTSVQGEKLNLPICTILTFKDGKVVRDATYYDNQ</sequence>
<evidence type="ECO:0000256" key="1">
    <source>
        <dbReference type="SAM" id="SignalP"/>
    </source>
</evidence>
<evidence type="ECO:0000313" key="3">
    <source>
        <dbReference type="EMBL" id="MBT1703835.1"/>
    </source>
</evidence>
<accession>A0ABS5VSL1</accession>
<dbReference type="InterPro" id="IPR037401">
    <property type="entry name" value="SnoaL-like"/>
</dbReference>
<evidence type="ECO:0000313" key="4">
    <source>
        <dbReference type="Proteomes" id="UP000772618"/>
    </source>
</evidence>
<gene>
    <name evidence="3" type="ORF">KK060_11120</name>
</gene>
<evidence type="ECO:0000259" key="2">
    <source>
        <dbReference type="Pfam" id="PF12680"/>
    </source>
</evidence>
<feature type="domain" description="SnoaL-like" evidence="2">
    <location>
        <begin position="31"/>
        <end position="130"/>
    </location>
</feature>
<keyword evidence="4" id="KW-1185">Reference proteome</keyword>
<reference evidence="3 4" key="1">
    <citation type="submission" date="2021-05" db="EMBL/GenBank/DDBJ databases">
        <title>A Polyphasic approach of four new species of the genus Ohtaekwangia: Ohtaekwangia histidinii sp. nov., Ohtaekwangia cretensis sp. nov., Ohtaekwangia indiensis sp. nov., Ohtaekwangia reichenbachii sp. nov. from diverse environment.</title>
        <authorList>
            <person name="Octaviana S."/>
        </authorList>
    </citation>
    <scope>NUCLEOTIDE SEQUENCE [LARGE SCALE GENOMIC DNA]</scope>
    <source>
        <strain evidence="3 4">PWU20</strain>
    </source>
</reference>
<feature type="chain" id="PRO_5046307784" evidence="1">
    <location>
        <begin position="20"/>
        <end position="138"/>
    </location>
</feature>
<dbReference type="Gene3D" id="3.10.450.50">
    <property type="match status" value="1"/>
</dbReference>
<protein>
    <submittedName>
        <fullName evidence="3">Nuclear transport factor 2 family protein</fullName>
    </submittedName>
</protein>
<dbReference type="RefSeq" id="WP_254153797.1">
    <property type="nucleotide sequence ID" value="NZ_JAHESD010000021.1"/>
</dbReference>
<dbReference type="Pfam" id="PF12680">
    <property type="entry name" value="SnoaL_2"/>
    <property type="match status" value="1"/>
</dbReference>
<name>A0ABS5VSL1_9BACT</name>
<dbReference type="EMBL" id="JAHESD010000021">
    <property type="protein sequence ID" value="MBT1703835.1"/>
    <property type="molecule type" value="Genomic_DNA"/>
</dbReference>